<protein>
    <recommendedName>
        <fullName evidence="1">Baseplate protein J-like barrel domain-containing protein</fullName>
    </recommendedName>
</protein>
<evidence type="ECO:0000313" key="3">
    <source>
        <dbReference type="Proteomes" id="UP000013248"/>
    </source>
</evidence>
<reference evidence="2 3" key="1">
    <citation type="submission" date="2013-02" db="EMBL/GenBank/DDBJ databases">
        <title>The Genome Sequence of Acinetobacter sp. ANC 3862.</title>
        <authorList>
            <consortium name="The Broad Institute Genome Sequencing Platform"/>
            <consortium name="The Broad Institute Genome Sequencing Center for Infectious Disease"/>
            <person name="Cerqueira G."/>
            <person name="Feldgarden M."/>
            <person name="Courvalin P."/>
            <person name="Perichon B."/>
            <person name="Grillot-Courvalin C."/>
            <person name="Clermont D."/>
            <person name="Rocha E."/>
            <person name="Yoon E.-J."/>
            <person name="Nemec A."/>
            <person name="Walker B."/>
            <person name="Young S.K."/>
            <person name="Zeng Q."/>
            <person name="Gargeya S."/>
            <person name="Fitzgerald M."/>
            <person name="Haas B."/>
            <person name="Abouelleil A."/>
            <person name="Alvarado L."/>
            <person name="Arachchi H.M."/>
            <person name="Berlin A.M."/>
            <person name="Chapman S.B."/>
            <person name="Dewar J."/>
            <person name="Goldberg J."/>
            <person name="Griggs A."/>
            <person name="Gujja S."/>
            <person name="Hansen M."/>
            <person name="Howarth C."/>
            <person name="Imamovic A."/>
            <person name="Larimer J."/>
            <person name="McCowan C."/>
            <person name="Murphy C."/>
            <person name="Neiman D."/>
            <person name="Pearson M."/>
            <person name="Priest M."/>
            <person name="Roberts A."/>
            <person name="Saif S."/>
            <person name="Shea T."/>
            <person name="Sisk P."/>
            <person name="Sykes S."/>
            <person name="Wortman J."/>
            <person name="Nusbaum C."/>
            <person name="Birren B."/>
        </authorList>
    </citation>
    <scope>NUCLEOTIDE SEQUENCE [LARGE SCALE GENOMIC DNA]</scope>
    <source>
        <strain evidence="2 3">ANC 3862</strain>
    </source>
</reference>
<gene>
    <name evidence="2" type="ORF">F900_00727</name>
</gene>
<dbReference type="eggNOG" id="COG3299">
    <property type="taxonomic scope" value="Bacteria"/>
</dbReference>
<feature type="domain" description="Baseplate protein J-like barrel" evidence="1">
    <location>
        <begin position="99"/>
        <end position="174"/>
    </location>
</feature>
<dbReference type="HOGENOM" id="CLU_045101_1_1_6"/>
<name>N9M541_9GAMM</name>
<proteinExistence type="predicted"/>
<comment type="caution">
    <text evidence="2">The sequence shown here is derived from an EMBL/GenBank/DDBJ whole genome shotgun (WGS) entry which is preliminary data.</text>
</comment>
<evidence type="ECO:0000313" key="2">
    <source>
        <dbReference type="EMBL" id="ENX03633.1"/>
    </source>
</evidence>
<evidence type="ECO:0000259" key="1">
    <source>
        <dbReference type="Pfam" id="PF04865"/>
    </source>
</evidence>
<sequence>MSYITIDENGITASTFDEVLSDIKAQYKLIYGDDVYLENDSQDGQFLALISRAISDTAAVAVGVYNSFSPANSLTDALSRNVALNGISRAVATNSTAPVVLTGTLGTTINNGIVSDGTHRWLLPSVVIIDNTGSVTVNATCEDLGAISATPHSINKIITPTRGWLSVDNPNAAVLGNPIENDATLRRRRSMSVSIPSLGLLDGAMGAIASLENVTHYKQYENETSEVNDLGMSPHSMAFVVAGGDEQEIAEVIKRKKTMGCTTLGNISRTVLDSKNNPSVIRFYRPTTLAIIVNVSIRAMSTYSDAIGAKIKQSLVDYINSVDIGGQITSKRLDLAAALNGSADSLSYEVLEITVNDQSSLDLGFTELAICTLNDVTIGVS</sequence>
<dbReference type="EMBL" id="APRP01000011">
    <property type="protein sequence ID" value="ENX03633.1"/>
    <property type="molecule type" value="Genomic_DNA"/>
</dbReference>
<organism evidence="2 3">
    <name type="scientific">Acinetobacter modestus</name>
    <dbReference type="NCBI Taxonomy" id="1776740"/>
    <lineage>
        <taxon>Bacteria</taxon>
        <taxon>Pseudomonadati</taxon>
        <taxon>Pseudomonadota</taxon>
        <taxon>Gammaproteobacteria</taxon>
        <taxon>Moraxellales</taxon>
        <taxon>Moraxellaceae</taxon>
        <taxon>Acinetobacter</taxon>
    </lineage>
</organism>
<dbReference type="STRING" id="1217705.F900_00727"/>
<dbReference type="AlphaFoldDB" id="N9M541"/>
<dbReference type="Pfam" id="PF04865">
    <property type="entry name" value="Baseplate_J"/>
    <property type="match status" value="1"/>
</dbReference>
<dbReference type="Proteomes" id="UP000013248">
    <property type="component" value="Unassembled WGS sequence"/>
</dbReference>
<dbReference type="InterPro" id="IPR006949">
    <property type="entry name" value="Barrel_Baseplate_J-like"/>
</dbReference>
<dbReference type="PATRIC" id="fig|1217705.3.peg.692"/>
<dbReference type="RefSeq" id="WP_005215191.1">
    <property type="nucleotide sequence ID" value="NZ_KB850089.1"/>
</dbReference>
<accession>N9M541</accession>